<keyword evidence="3" id="KW-1185">Reference proteome</keyword>
<protein>
    <submittedName>
        <fullName evidence="2">Uncharacterized protein</fullName>
    </submittedName>
</protein>
<dbReference type="EMBL" id="QPFP01000027">
    <property type="protein sequence ID" value="TEB29567.1"/>
    <property type="molecule type" value="Genomic_DNA"/>
</dbReference>
<reference evidence="2 3" key="1">
    <citation type="journal article" date="2019" name="Nat. Ecol. Evol.">
        <title>Megaphylogeny resolves global patterns of mushroom evolution.</title>
        <authorList>
            <person name="Varga T."/>
            <person name="Krizsan K."/>
            <person name="Foldi C."/>
            <person name="Dima B."/>
            <person name="Sanchez-Garcia M."/>
            <person name="Sanchez-Ramirez S."/>
            <person name="Szollosi G.J."/>
            <person name="Szarkandi J.G."/>
            <person name="Papp V."/>
            <person name="Albert L."/>
            <person name="Andreopoulos W."/>
            <person name="Angelini C."/>
            <person name="Antonin V."/>
            <person name="Barry K.W."/>
            <person name="Bougher N.L."/>
            <person name="Buchanan P."/>
            <person name="Buyck B."/>
            <person name="Bense V."/>
            <person name="Catcheside P."/>
            <person name="Chovatia M."/>
            <person name="Cooper J."/>
            <person name="Damon W."/>
            <person name="Desjardin D."/>
            <person name="Finy P."/>
            <person name="Geml J."/>
            <person name="Haridas S."/>
            <person name="Hughes K."/>
            <person name="Justo A."/>
            <person name="Karasinski D."/>
            <person name="Kautmanova I."/>
            <person name="Kiss B."/>
            <person name="Kocsube S."/>
            <person name="Kotiranta H."/>
            <person name="LaButti K.M."/>
            <person name="Lechner B.E."/>
            <person name="Liimatainen K."/>
            <person name="Lipzen A."/>
            <person name="Lukacs Z."/>
            <person name="Mihaltcheva S."/>
            <person name="Morgado L.N."/>
            <person name="Niskanen T."/>
            <person name="Noordeloos M.E."/>
            <person name="Ohm R.A."/>
            <person name="Ortiz-Santana B."/>
            <person name="Ovrebo C."/>
            <person name="Racz N."/>
            <person name="Riley R."/>
            <person name="Savchenko A."/>
            <person name="Shiryaev A."/>
            <person name="Soop K."/>
            <person name="Spirin V."/>
            <person name="Szebenyi C."/>
            <person name="Tomsovsky M."/>
            <person name="Tulloss R.E."/>
            <person name="Uehling J."/>
            <person name="Grigoriev I.V."/>
            <person name="Vagvolgyi C."/>
            <person name="Papp T."/>
            <person name="Martin F.M."/>
            <person name="Miettinen O."/>
            <person name="Hibbett D.S."/>
            <person name="Nagy L.G."/>
        </authorList>
    </citation>
    <scope>NUCLEOTIDE SEQUENCE [LARGE SCALE GENOMIC DNA]</scope>
    <source>
        <strain evidence="2 3">FP101781</strain>
    </source>
</reference>
<gene>
    <name evidence="2" type="ORF">FA13DRAFT_1793225</name>
</gene>
<feature type="region of interest" description="Disordered" evidence="1">
    <location>
        <begin position="322"/>
        <end position="366"/>
    </location>
</feature>
<accession>A0A4Y7T5W8</accession>
<dbReference type="Proteomes" id="UP000298030">
    <property type="component" value="Unassembled WGS sequence"/>
</dbReference>
<evidence type="ECO:0000313" key="2">
    <source>
        <dbReference type="EMBL" id="TEB29567.1"/>
    </source>
</evidence>
<comment type="caution">
    <text evidence="2">The sequence shown here is derived from an EMBL/GenBank/DDBJ whole genome shotgun (WGS) entry which is preliminary data.</text>
</comment>
<evidence type="ECO:0000313" key="3">
    <source>
        <dbReference type="Proteomes" id="UP000298030"/>
    </source>
</evidence>
<organism evidence="2 3">
    <name type="scientific">Coprinellus micaceus</name>
    <name type="common">Glistening ink-cap mushroom</name>
    <name type="synonym">Coprinus micaceus</name>
    <dbReference type="NCBI Taxonomy" id="71717"/>
    <lineage>
        <taxon>Eukaryota</taxon>
        <taxon>Fungi</taxon>
        <taxon>Dikarya</taxon>
        <taxon>Basidiomycota</taxon>
        <taxon>Agaricomycotina</taxon>
        <taxon>Agaricomycetes</taxon>
        <taxon>Agaricomycetidae</taxon>
        <taxon>Agaricales</taxon>
        <taxon>Agaricineae</taxon>
        <taxon>Psathyrellaceae</taxon>
        <taxon>Coprinellus</taxon>
    </lineage>
</organism>
<dbReference type="AlphaFoldDB" id="A0A4Y7T5W8"/>
<sequence length="366" mass="41342">MPRALPDGAYPRLLNRMTKPEWQKSFLGSGAIRYKQHFDAEHVPLQNATDWDKWVLVWKDPAYGSGLMETILFGQLLPKAFGTRAGAKGNHFPQFDSSTGIMEKIDDDTRVKPIYMFGEPFQGGYAMDTTFANQWSILDEIFEDLAKQPGRHIRVCGQAIYKNANRSAAIKEPPTTHNVMKLTAEMVKRPDMLKKDMERHQKPPSPPTFDPNNAVIHEEATYPLECLPDHTGPFFNQHHSVVTQPLVYDQNRNLVPPWELPHKLKPGVLVTVRGTMSVWKIGKSRPALQFNATKIRILADSNEDPEIPSPEMVLPRPIVRTQQSAPKHLAAFDNDEEGGGDRKRTRTNSPTPGPAFGVRTRHTDKN</sequence>
<name>A0A4Y7T5W8_COPMI</name>
<evidence type="ECO:0000256" key="1">
    <source>
        <dbReference type="SAM" id="MobiDB-lite"/>
    </source>
</evidence>
<dbReference type="OrthoDB" id="3060725at2759"/>
<proteinExistence type="predicted"/>